<dbReference type="SUPFAM" id="SSF50729">
    <property type="entry name" value="PH domain-like"/>
    <property type="match status" value="1"/>
</dbReference>
<feature type="compositionally biased region" description="Basic residues" evidence="1">
    <location>
        <begin position="210"/>
        <end position="220"/>
    </location>
</feature>
<feature type="compositionally biased region" description="Polar residues" evidence="1">
    <location>
        <begin position="650"/>
        <end position="673"/>
    </location>
</feature>
<feature type="compositionally biased region" description="Low complexity" evidence="1">
    <location>
        <begin position="596"/>
        <end position="622"/>
    </location>
</feature>
<feature type="compositionally biased region" description="Basic and acidic residues" evidence="1">
    <location>
        <begin position="805"/>
        <end position="820"/>
    </location>
</feature>
<feature type="region of interest" description="Disordered" evidence="1">
    <location>
        <begin position="794"/>
        <end position="822"/>
    </location>
</feature>
<evidence type="ECO:0008006" key="5">
    <source>
        <dbReference type="Google" id="ProtNLM"/>
    </source>
</evidence>
<organism evidence="2">
    <name type="scientific">Sarcoptes scabiei</name>
    <name type="common">Itch mite</name>
    <name type="synonym">Acarus scabiei</name>
    <dbReference type="NCBI Taxonomy" id="52283"/>
    <lineage>
        <taxon>Eukaryota</taxon>
        <taxon>Metazoa</taxon>
        <taxon>Ecdysozoa</taxon>
        <taxon>Arthropoda</taxon>
        <taxon>Chelicerata</taxon>
        <taxon>Arachnida</taxon>
        <taxon>Acari</taxon>
        <taxon>Acariformes</taxon>
        <taxon>Sarcoptiformes</taxon>
        <taxon>Astigmata</taxon>
        <taxon>Psoroptidia</taxon>
        <taxon>Sarcoptoidea</taxon>
        <taxon>Sarcoptidae</taxon>
        <taxon>Sarcoptinae</taxon>
        <taxon>Sarcoptes</taxon>
    </lineage>
</organism>
<proteinExistence type="predicted"/>
<dbReference type="AlphaFoldDB" id="A0A834R2U1"/>
<feature type="compositionally biased region" description="Pro residues" evidence="1">
    <location>
        <begin position="739"/>
        <end position="748"/>
    </location>
</feature>
<dbReference type="EMBL" id="WVUK01000063">
    <property type="protein sequence ID" value="KAF7489864.1"/>
    <property type="molecule type" value="Genomic_DNA"/>
</dbReference>
<evidence type="ECO:0000256" key="1">
    <source>
        <dbReference type="SAM" id="MobiDB-lite"/>
    </source>
</evidence>
<feature type="region of interest" description="Disordered" evidence="1">
    <location>
        <begin position="511"/>
        <end position="673"/>
    </location>
</feature>
<accession>A0A834R2U1</accession>
<evidence type="ECO:0000313" key="4">
    <source>
        <dbReference type="Proteomes" id="UP000070412"/>
    </source>
</evidence>
<feature type="compositionally biased region" description="Low complexity" evidence="1">
    <location>
        <begin position="229"/>
        <end position="247"/>
    </location>
</feature>
<feature type="compositionally biased region" description="Low complexity" evidence="1">
    <location>
        <begin position="690"/>
        <end position="708"/>
    </location>
</feature>
<dbReference type="EnsemblMetazoa" id="SSS_3191s_mrna">
    <property type="protein sequence ID" value="KAF7489864.1"/>
    <property type="gene ID" value="SSS_3191"/>
</dbReference>
<feature type="region of interest" description="Disordered" evidence="1">
    <location>
        <begin position="209"/>
        <end position="274"/>
    </location>
</feature>
<feature type="region of interest" description="Disordered" evidence="1">
    <location>
        <begin position="685"/>
        <end position="782"/>
    </location>
</feature>
<sequence>MKMNFKKSKDIKRASYYVWFLGAKESKGLRGDHYVQPVLNYLLENECDLEPSKVTLQISSKGLKIIQILTVPKKSSKLNADQQLQLFNRAIGNKLDCPTQSVMKTEQVKHHIPHDSISWIYQDADIICAILLLYNPITRCPVHIHAYRCDSIQTANNLRQQLQILIDRPENQKKFREIESRLAAKGLLLSPSTTATNICPSFVDCQDGGHHHHHHHHHSSRSSYDPKRSYQNNSPASSSSNSKALNSDGRSTRTDGSDEINSEESNSSDLGYAIRSSNRGDNLEGFELKNHDQFLLKYPLNSKYSSRYIDEIENQRAIPSNLFDSLAAELRAKLGNPKMGPLLLPPRDYDSQKRKSQSNKNLNKLHRSESSGKSSSGRGSEEAISMVADNGGRPKSYYFDQPTTPPVSLAPILDQSRSSKTSNQDKFSSSYSERVSDDRENDQEEDEDEDEEENDNTGEDNNDEDGLDFHGSIDCLEVDVEDFEEDVIFTTKAPKTNRFKKSTNETKTFVDIEHSKKKESEFDASKPQRRLPPTTSSSTSSLLLSSVSQPHKSIYDREQFRSTTSPIKMPPSPSSPPSSSSYSANRLQANRDNPSNNFSHRPNNLNNNNVKFPSTSTTTTTTFYSDRHCNGKNKLLPSSLLDGNFDPSVKRSQQQQHQSHLKESSINNVNRNRGTVLNNIENKLKNNRCSSSNNQPPLSSLSSTSSSSVIGRREQRFGNYCHHSNPQNYRQPISSTESPPSPSSPPPSSSSFQSRKYIDSEQAKLPSQSSREKQSKPQSGPVKKFYFADAEFTSSSSPYNRQHQSRIDRYHRSDSKDFNRGRSMGRLDLVNQCLEQHLHQHHLQHHHDHHDFDDYDQDDPNSLQGPMSLNFFELNNRERSSSPDDFFSNHRQPSSLMMLNNDDDRNHQSKPAQTSMMITKEIDHINRRPPMNRERNRLSINFFESSSSNSRYSCHEIDSDPREPFQLSNRFVSKPRSTMLMMMSTGGNQR</sequence>
<dbReference type="PANTHER" id="PTHR41148">
    <property type="entry name" value="LP09875P"/>
    <property type="match status" value="1"/>
</dbReference>
<dbReference type="Proteomes" id="UP000070412">
    <property type="component" value="Unassembled WGS sequence"/>
</dbReference>
<dbReference type="PANTHER" id="PTHR41148:SF1">
    <property type="entry name" value="LP09875P"/>
    <property type="match status" value="1"/>
</dbReference>
<protein>
    <recommendedName>
        <fullName evidence="5">PID domain-containing protein</fullName>
    </recommendedName>
</protein>
<reference evidence="4" key="1">
    <citation type="journal article" date="2020" name="PLoS Negl. Trop. Dis.">
        <title>High-quality nuclear genome for Sarcoptes scabiei-A critical resource for a neglected parasite.</title>
        <authorList>
            <person name="Korhonen P.K."/>
            <person name="Gasser R.B."/>
            <person name="Ma G."/>
            <person name="Wang T."/>
            <person name="Stroehlein A.J."/>
            <person name="Young N.D."/>
            <person name="Ang C.S."/>
            <person name="Fernando D.D."/>
            <person name="Lu H.C."/>
            <person name="Taylor S."/>
            <person name="Reynolds S.L."/>
            <person name="Mofiz E."/>
            <person name="Najaraj S.H."/>
            <person name="Gowda H."/>
            <person name="Madugundu A."/>
            <person name="Renuse S."/>
            <person name="Holt D."/>
            <person name="Pandey A."/>
            <person name="Papenfuss A.T."/>
            <person name="Fischer K."/>
        </authorList>
    </citation>
    <scope>NUCLEOTIDE SEQUENCE [LARGE SCALE GENOMIC DNA]</scope>
</reference>
<reference evidence="2" key="2">
    <citation type="submission" date="2020-01" db="EMBL/GenBank/DDBJ databases">
        <authorList>
            <person name="Korhonen P.K.K."/>
            <person name="Guangxu M.G."/>
            <person name="Wang T.W."/>
            <person name="Stroehlein A.J.S."/>
            <person name="Young N.D."/>
            <person name="Ang C.-S.A."/>
            <person name="Fernando D.W.F."/>
            <person name="Lu H.L."/>
            <person name="Taylor S.T."/>
            <person name="Ehtesham M.E.M."/>
            <person name="Najaraj S.H.N."/>
            <person name="Harsha G.H.G."/>
            <person name="Madugundu A.M."/>
            <person name="Renuse S.R."/>
            <person name="Holt D.H."/>
            <person name="Pandey A.P."/>
            <person name="Papenfuss A.P."/>
            <person name="Gasser R.B.G."/>
            <person name="Fischer K.F."/>
        </authorList>
    </citation>
    <scope>NUCLEOTIDE SEQUENCE</scope>
    <source>
        <strain evidence="2">SSS_KF_BRIS2020</strain>
    </source>
</reference>
<feature type="region of interest" description="Disordered" evidence="1">
    <location>
        <begin position="841"/>
        <end position="865"/>
    </location>
</feature>
<reference evidence="3" key="3">
    <citation type="submission" date="2022-06" db="UniProtKB">
        <authorList>
            <consortium name="EnsemblMetazoa"/>
        </authorList>
    </citation>
    <scope>IDENTIFICATION</scope>
</reference>
<name>A0A834R2U1_SARSC</name>
<feature type="compositionally biased region" description="Polar residues" evidence="1">
    <location>
        <begin position="582"/>
        <end position="595"/>
    </location>
</feature>
<evidence type="ECO:0000313" key="2">
    <source>
        <dbReference type="EMBL" id="KAF7489864.1"/>
    </source>
</evidence>
<feature type="compositionally biased region" description="Low complexity" evidence="1">
    <location>
        <begin position="534"/>
        <end position="546"/>
    </location>
</feature>
<feature type="compositionally biased region" description="Acidic residues" evidence="1">
    <location>
        <begin position="439"/>
        <end position="466"/>
    </location>
</feature>
<feature type="compositionally biased region" description="Polar residues" evidence="1">
    <location>
        <begin position="722"/>
        <end position="731"/>
    </location>
</feature>
<dbReference type="OrthoDB" id="9994380at2759"/>
<feature type="region of interest" description="Disordered" evidence="1">
    <location>
        <begin position="336"/>
        <end position="473"/>
    </location>
</feature>
<gene>
    <name evidence="2" type="ORF">SSS_3191</name>
</gene>
<evidence type="ECO:0000313" key="3">
    <source>
        <dbReference type="EnsemblMetazoa" id="KAF7489864.1"/>
    </source>
</evidence>
<keyword evidence="4" id="KW-1185">Reference proteome</keyword>
<feature type="compositionally biased region" description="Polar residues" evidence="1">
    <location>
        <begin position="415"/>
        <end position="433"/>
    </location>
</feature>
<feature type="compositionally biased region" description="Basic and acidic residues" evidence="1">
    <location>
        <begin position="511"/>
        <end position="526"/>
    </location>
</feature>